<keyword evidence="8" id="KW-1185">Reference proteome</keyword>
<dbReference type="SUPFAM" id="SSF46565">
    <property type="entry name" value="Chaperone J-domain"/>
    <property type="match status" value="1"/>
</dbReference>
<sequence>MIQVLTGIISGILSLGFSLMTLIFNLVLAIIVIMIMTAKGRNGMLWGIATFFFPWMIFIVLLIPRKIPKFKSYLKDEPAFAGLNPVVASIMGLAAIVAKSDGHVSTKEIQIIRQYIAMNFRITGSEFNAYEKAFNYGKDHPEAYVEFARVVRTYHNRRDVVLSISYLLVSLVMHDQKMTDSDEKLLVKILAELGLTEYEYMSIKRYFSQNARQQSYGYDSYNGYADRSRASSVDLVSKYSKVLGVSEKADLMEIKKAYRKLAKEHHPDKMSSDGMPEDYKQYANQRIVEINEAYEYLKKVKTA</sequence>
<keyword evidence="5" id="KW-1133">Transmembrane helix</keyword>
<dbReference type="GO" id="GO:0006260">
    <property type="term" value="P:DNA replication"/>
    <property type="evidence" value="ECO:0007669"/>
    <property type="project" value="UniProtKB-KW"/>
</dbReference>
<dbReference type="PANTHER" id="PTHR44140:SF2">
    <property type="entry name" value="LD25575P"/>
    <property type="match status" value="1"/>
</dbReference>
<feature type="transmembrane region" description="Helical" evidence="5">
    <location>
        <begin position="12"/>
        <end position="38"/>
    </location>
</feature>
<feature type="domain" description="J" evidence="6">
    <location>
        <begin position="238"/>
        <end position="302"/>
    </location>
</feature>
<dbReference type="AlphaFoldDB" id="A0A3P7PW89"/>
<name>A0A3P7PW89_9FIRM</name>
<dbReference type="GO" id="GO:0051087">
    <property type="term" value="F:protein-folding chaperone binding"/>
    <property type="evidence" value="ECO:0007669"/>
    <property type="project" value="TreeGrafter"/>
</dbReference>
<dbReference type="PRINTS" id="PR00625">
    <property type="entry name" value="JDOMAIN"/>
</dbReference>
<feature type="transmembrane region" description="Helical" evidence="5">
    <location>
        <begin position="44"/>
        <end position="63"/>
    </location>
</feature>
<evidence type="ECO:0000256" key="5">
    <source>
        <dbReference type="SAM" id="Phobius"/>
    </source>
</evidence>
<dbReference type="Proteomes" id="UP000279029">
    <property type="component" value="Chromosome"/>
</dbReference>
<evidence type="ECO:0000256" key="1">
    <source>
        <dbReference type="ARBA" id="ARBA00004240"/>
    </source>
</evidence>
<dbReference type="Gene3D" id="1.10.3680.10">
    <property type="entry name" value="TerB-like"/>
    <property type="match status" value="1"/>
</dbReference>
<organism evidence="7 8">
    <name type="scientific">Petrocella atlantisensis</name>
    <dbReference type="NCBI Taxonomy" id="2173034"/>
    <lineage>
        <taxon>Bacteria</taxon>
        <taxon>Bacillati</taxon>
        <taxon>Bacillota</taxon>
        <taxon>Clostridia</taxon>
        <taxon>Lachnospirales</taxon>
        <taxon>Vallitaleaceae</taxon>
        <taxon>Petrocella</taxon>
    </lineage>
</organism>
<evidence type="ECO:0000313" key="8">
    <source>
        <dbReference type="Proteomes" id="UP000279029"/>
    </source>
</evidence>
<dbReference type="KEGG" id="cbar:PATL70BA_1624"/>
<keyword evidence="5" id="KW-0812">Transmembrane</keyword>
<evidence type="ECO:0000259" key="6">
    <source>
        <dbReference type="PROSITE" id="PS50076"/>
    </source>
</evidence>
<reference evidence="7 8" key="1">
    <citation type="submission" date="2018-09" db="EMBL/GenBank/DDBJ databases">
        <authorList>
            <person name="Postec A."/>
        </authorList>
    </citation>
    <scope>NUCLEOTIDE SEQUENCE [LARGE SCALE GENOMIC DNA]</scope>
    <source>
        <strain evidence="7">70B-A</strain>
    </source>
</reference>
<evidence type="ECO:0000256" key="3">
    <source>
        <dbReference type="ARBA" id="ARBA00022729"/>
    </source>
</evidence>
<gene>
    <name evidence="7" type="ORF">PATL70BA_1624</name>
</gene>
<comment type="subcellular location">
    <subcellularLocation>
        <location evidence="1">Endoplasmic reticulum</location>
    </subcellularLocation>
</comment>
<evidence type="ECO:0000256" key="2">
    <source>
        <dbReference type="ARBA" id="ARBA00022705"/>
    </source>
</evidence>
<keyword evidence="3" id="KW-0732">Signal</keyword>
<dbReference type="Gene3D" id="1.10.287.110">
    <property type="entry name" value="DnaJ domain"/>
    <property type="match status" value="1"/>
</dbReference>
<accession>A0A3P7PW89</accession>
<dbReference type="GO" id="GO:0034975">
    <property type="term" value="P:protein folding in endoplasmic reticulum"/>
    <property type="evidence" value="ECO:0007669"/>
    <property type="project" value="TreeGrafter"/>
</dbReference>
<dbReference type="PROSITE" id="PS50076">
    <property type="entry name" value="DNAJ_2"/>
    <property type="match status" value="1"/>
</dbReference>
<evidence type="ECO:0000256" key="4">
    <source>
        <dbReference type="ARBA" id="ARBA00022824"/>
    </source>
</evidence>
<dbReference type="SMART" id="SM00271">
    <property type="entry name" value="DnaJ"/>
    <property type="match status" value="1"/>
</dbReference>
<dbReference type="Pfam" id="PF00226">
    <property type="entry name" value="DnaJ"/>
    <property type="match status" value="1"/>
</dbReference>
<proteinExistence type="predicted"/>
<dbReference type="InterPro" id="IPR001623">
    <property type="entry name" value="DnaJ_domain"/>
</dbReference>
<dbReference type="InterPro" id="IPR007791">
    <property type="entry name" value="DjlA_N"/>
</dbReference>
<dbReference type="Pfam" id="PF05099">
    <property type="entry name" value="TerB"/>
    <property type="match status" value="1"/>
</dbReference>
<keyword evidence="2" id="KW-0235">DNA replication</keyword>
<dbReference type="CDD" id="cd06257">
    <property type="entry name" value="DnaJ"/>
    <property type="match status" value="1"/>
</dbReference>
<evidence type="ECO:0000313" key="7">
    <source>
        <dbReference type="EMBL" id="VDN47511.1"/>
    </source>
</evidence>
<dbReference type="InterPro" id="IPR036869">
    <property type="entry name" value="J_dom_sf"/>
</dbReference>
<dbReference type="InterPro" id="IPR051727">
    <property type="entry name" value="DnaJ_C3_Co-chaperones"/>
</dbReference>
<dbReference type="RefSeq" id="WP_172596161.1">
    <property type="nucleotide sequence ID" value="NZ_LR130778.1"/>
</dbReference>
<protein>
    <recommendedName>
        <fullName evidence="6">J domain-containing protein</fullName>
    </recommendedName>
</protein>
<dbReference type="InterPro" id="IPR029024">
    <property type="entry name" value="TerB-like"/>
</dbReference>
<keyword evidence="5" id="KW-0472">Membrane</keyword>
<dbReference type="EMBL" id="LR130778">
    <property type="protein sequence ID" value="VDN47511.1"/>
    <property type="molecule type" value="Genomic_DNA"/>
</dbReference>
<keyword evidence="4" id="KW-0256">Endoplasmic reticulum</keyword>
<dbReference type="GO" id="GO:0051787">
    <property type="term" value="F:misfolded protein binding"/>
    <property type="evidence" value="ECO:0007669"/>
    <property type="project" value="TreeGrafter"/>
</dbReference>
<dbReference type="PANTHER" id="PTHR44140">
    <property type="entry name" value="LD25575P"/>
    <property type="match status" value="1"/>
</dbReference>